<accession>A0A8R7PGJ3</accession>
<evidence type="ECO:0000313" key="1">
    <source>
        <dbReference type="EnsemblPlants" id="TuG1812G0200003515.01.T01.cds386800"/>
    </source>
</evidence>
<dbReference type="Gramene" id="TuG1812G0200003515.01.T01">
    <property type="protein sequence ID" value="TuG1812G0200003515.01.T01.cds386800"/>
    <property type="gene ID" value="TuG1812G0200003515.01"/>
</dbReference>
<protein>
    <submittedName>
        <fullName evidence="1">Uncharacterized protein</fullName>
    </submittedName>
</protein>
<reference evidence="1" key="2">
    <citation type="submission" date="2018-03" db="EMBL/GenBank/DDBJ databases">
        <title>The Triticum urartu genome reveals the dynamic nature of wheat genome evolution.</title>
        <authorList>
            <person name="Ling H."/>
            <person name="Ma B."/>
            <person name="Shi X."/>
            <person name="Liu H."/>
            <person name="Dong L."/>
            <person name="Sun H."/>
            <person name="Cao Y."/>
            <person name="Gao Q."/>
            <person name="Zheng S."/>
            <person name="Li Y."/>
            <person name="Yu Y."/>
            <person name="Du H."/>
            <person name="Qi M."/>
            <person name="Li Y."/>
            <person name="Yu H."/>
            <person name="Cui Y."/>
            <person name="Wang N."/>
            <person name="Chen C."/>
            <person name="Wu H."/>
            <person name="Zhao Y."/>
            <person name="Zhang J."/>
            <person name="Li Y."/>
            <person name="Zhou W."/>
            <person name="Zhang B."/>
            <person name="Hu W."/>
            <person name="Eijk M."/>
            <person name="Tang J."/>
            <person name="Witsenboer H."/>
            <person name="Zhao S."/>
            <person name="Li Z."/>
            <person name="Zhang A."/>
            <person name="Wang D."/>
            <person name="Liang C."/>
        </authorList>
    </citation>
    <scope>NUCLEOTIDE SEQUENCE [LARGE SCALE GENOMIC DNA]</scope>
    <source>
        <strain evidence="1">cv. G1812</strain>
    </source>
</reference>
<organism evidence="1 2">
    <name type="scientific">Triticum urartu</name>
    <name type="common">Red wild einkorn</name>
    <name type="synonym">Crithodium urartu</name>
    <dbReference type="NCBI Taxonomy" id="4572"/>
    <lineage>
        <taxon>Eukaryota</taxon>
        <taxon>Viridiplantae</taxon>
        <taxon>Streptophyta</taxon>
        <taxon>Embryophyta</taxon>
        <taxon>Tracheophyta</taxon>
        <taxon>Spermatophyta</taxon>
        <taxon>Magnoliopsida</taxon>
        <taxon>Liliopsida</taxon>
        <taxon>Poales</taxon>
        <taxon>Poaceae</taxon>
        <taxon>BOP clade</taxon>
        <taxon>Pooideae</taxon>
        <taxon>Triticodae</taxon>
        <taxon>Triticeae</taxon>
        <taxon>Triticinae</taxon>
        <taxon>Triticum</taxon>
    </lineage>
</organism>
<reference evidence="2" key="1">
    <citation type="journal article" date="2013" name="Nature">
        <title>Draft genome of the wheat A-genome progenitor Triticum urartu.</title>
        <authorList>
            <person name="Ling H.Q."/>
            <person name="Zhao S."/>
            <person name="Liu D."/>
            <person name="Wang J."/>
            <person name="Sun H."/>
            <person name="Zhang C."/>
            <person name="Fan H."/>
            <person name="Li D."/>
            <person name="Dong L."/>
            <person name="Tao Y."/>
            <person name="Gao C."/>
            <person name="Wu H."/>
            <person name="Li Y."/>
            <person name="Cui Y."/>
            <person name="Guo X."/>
            <person name="Zheng S."/>
            <person name="Wang B."/>
            <person name="Yu K."/>
            <person name="Liang Q."/>
            <person name="Yang W."/>
            <person name="Lou X."/>
            <person name="Chen J."/>
            <person name="Feng M."/>
            <person name="Jian J."/>
            <person name="Zhang X."/>
            <person name="Luo G."/>
            <person name="Jiang Y."/>
            <person name="Liu J."/>
            <person name="Wang Z."/>
            <person name="Sha Y."/>
            <person name="Zhang B."/>
            <person name="Wu H."/>
            <person name="Tang D."/>
            <person name="Shen Q."/>
            <person name="Xue P."/>
            <person name="Zou S."/>
            <person name="Wang X."/>
            <person name="Liu X."/>
            <person name="Wang F."/>
            <person name="Yang Y."/>
            <person name="An X."/>
            <person name="Dong Z."/>
            <person name="Zhang K."/>
            <person name="Zhang X."/>
            <person name="Luo M.C."/>
            <person name="Dvorak J."/>
            <person name="Tong Y."/>
            <person name="Wang J."/>
            <person name="Yang H."/>
            <person name="Li Z."/>
            <person name="Wang D."/>
            <person name="Zhang A."/>
            <person name="Wang J."/>
        </authorList>
    </citation>
    <scope>NUCLEOTIDE SEQUENCE</scope>
    <source>
        <strain evidence="2">cv. G1812</strain>
    </source>
</reference>
<keyword evidence="2" id="KW-1185">Reference proteome</keyword>
<dbReference type="EnsemblPlants" id="TuG1812G0200003515.01.T01">
    <property type="protein sequence ID" value="TuG1812G0200003515.01.T01.cds386800"/>
    <property type="gene ID" value="TuG1812G0200003515.01"/>
</dbReference>
<sequence>MASRAEVVSHVTTNTDVDPKADVQELDALSVYTSTQVMSKADHGVALIISSDPALPVLTMCSTGGLVQDGAWVKPVHLVDKSKTSCLPSIQHGIGPQPWLSPVRVRTRHSRQLFRPSPWPSFRFHLDASYQEEPCSGICRQSQEVLWFSSELVLRLFRDVVFHQVSCCEVISMEEYISCLSEAQLQSRSPPDQAPPNTKALNELAFLNVDMSTSISVDAWLSLRFLGTNHRLIDTAPHAGHWIYLDFSNIGCQGRQSCTCSIVQLMAVAEYFAHWDIIYDFANGLEICRMHTKALQIVDELGSTFQVELCHAGDLECNLPRHCIRIPHVQIFCLSSLQQNTDDSCFAKQLLHEVCFMQSSYKLCAQKAPSVFKFSHKIVRLKLPNYMNEGIPCVQPTYYLEGGSA</sequence>
<proteinExistence type="predicted"/>
<dbReference type="AlphaFoldDB" id="A0A8R7PGJ3"/>
<name>A0A8R7PGJ3_TRIUA</name>
<dbReference type="Proteomes" id="UP000015106">
    <property type="component" value="Chromosome 2"/>
</dbReference>
<evidence type="ECO:0000313" key="2">
    <source>
        <dbReference type="Proteomes" id="UP000015106"/>
    </source>
</evidence>
<reference evidence="1" key="3">
    <citation type="submission" date="2022-06" db="UniProtKB">
        <authorList>
            <consortium name="EnsemblPlants"/>
        </authorList>
    </citation>
    <scope>IDENTIFICATION</scope>
</reference>